<feature type="transmembrane region" description="Helical" evidence="1">
    <location>
        <begin position="7"/>
        <end position="27"/>
    </location>
</feature>
<keyword evidence="3" id="KW-1185">Reference proteome</keyword>
<dbReference type="AlphaFoldDB" id="Q6KIN8"/>
<dbReference type="Proteomes" id="UP000009072">
    <property type="component" value="Chromosome"/>
</dbReference>
<dbReference type="OrthoDB" id="403918at2"/>
<dbReference type="KEGG" id="mmo:MMOB0520"/>
<dbReference type="HOGENOM" id="CLU_031703_0_0_14"/>
<proteinExistence type="predicted"/>
<evidence type="ECO:0000256" key="1">
    <source>
        <dbReference type="SAM" id="Phobius"/>
    </source>
</evidence>
<keyword evidence="1" id="KW-0472">Membrane</keyword>
<dbReference type="RefSeq" id="WP_011264572.1">
    <property type="nucleotide sequence ID" value="NC_006908.1"/>
</dbReference>
<evidence type="ECO:0000313" key="3">
    <source>
        <dbReference type="Proteomes" id="UP000009072"/>
    </source>
</evidence>
<evidence type="ECO:0000313" key="2">
    <source>
        <dbReference type="EMBL" id="AAT27538.1"/>
    </source>
</evidence>
<keyword evidence="1" id="KW-0812">Transmembrane</keyword>
<accession>Q6KIN8</accession>
<sequence length="526" mass="59632">MKNWQKISIIGSIIVSISAILIAPFAFKFSLPNAGFKPIIYNYADYISKDSRIILEKNFSYRTYNDAPQFKQQITEGKTIGGVSSDFQIAEFAIQNLIKPIDFNAFFGTTGIIYDENWAKDNYTDFVFQQMSNYDAFLQQKFIEQGKSLEEAKNLGQLWKWTIPYFTQDKVISFNVERLENLSAAEKQDWLKLSPEALNAKFAGMSYVDVFKKFRQLGAQKFAINDIHRQNNAIGSTYNPTNPSENNPDATGILNQANFRTQTDNFVKIVEEGTGFRINDPTRIELNPFNVEILSNLINPQRNDAVGVIYNGDAIQTLFTSFVFPEIYKNPNLIEKNPVRTIRVANPISLLDGFVVANKISPELEKQFLSTIYSAAFDGTYGLGEFQNGILASDLSVSTHTEIVGSATVVEAINKITAKDLIGENQYKKLANTNGFLNFNFVTYTPPTRYQNNIVLNHYYSDLVKNLYSGFKEFDIAKTTLIENWAKYIISINIPRLNSLKTLVISPTNNFINSISLSYYREKTTS</sequence>
<name>Q6KIN8_MYCM1</name>
<dbReference type="STRING" id="267748.MMOB0520"/>
<protein>
    <submittedName>
        <fullName evidence="2">Probable spermidine/putrescine/ABC transporter substrate binding protein</fullName>
    </submittedName>
</protein>
<keyword evidence="1" id="KW-1133">Transmembrane helix</keyword>
<dbReference type="EMBL" id="AE017308">
    <property type="protein sequence ID" value="AAT27538.1"/>
    <property type="molecule type" value="Genomic_DNA"/>
</dbReference>
<organism evidence="2 3">
    <name type="scientific">Mycoplasma mobile (strain ATCC 43663 / 163K / NCTC 11711)</name>
    <name type="common">Mesomycoplasma mobile</name>
    <dbReference type="NCBI Taxonomy" id="267748"/>
    <lineage>
        <taxon>Bacteria</taxon>
        <taxon>Bacillati</taxon>
        <taxon>Mycoplasmatota</taxon>
        <taxon>Mycoplasmoidales</taxon>
        <taxon>Metamycoplasmataceae</taxon>
        <taxon>Mesomycoplasma</taxon>
    </lineage>
</organism>
<gene>
    <name evidence="2" type="ordered locus">MMOB0520</name>
</gene>
<dbReference type="Pfam" id="PF02030">
    <property type="entry name" value="Lipoprotein_8"/>
    <property type="match status" value="1"/>
</dbReference>
<dbReference type="eggNOG" id="ENOG5030HWB">
    <property type="taxonomic scope" value="Bacteria"/>
</dbReference>
<reference evidence="2 3" key="1">
    <citation type="journal article" date="2004" name="Genome Res.">
        <title>The complete genome and proteome of Mycoplasma mobile.</title>
        <authorList>
            <person name="Jaffe J.D."/>
            <person name="Stange-Thomann N."/>
            <person name="Smith C."/>
            <person name="DeCaprio D."/>
            <person name="Fisher S."/>
            <person name="Butler J."/>
            <person name="Calvo S."/>
            <person name="Elkins T."/>
            <person name="FitzGerald M.G."/>
            <person name="Hafez N."/>
            <person name="Kodira C.D."/>
            <person name="Major J."/>
            <person name="Wang S."/>
            <person name="Wilkinson J."/>
            <person name="Nicol R."/>
            <person name="Nusbaum C."/>
            <person name="Birren B."/>
            <person name="Berg H.C."/>
            <person name="Church G.M."/>
        </authorList>
    </citation>
    <scope>NUCLEOTIDE SEQUENCE [LARGE SCALE GENOMIC DNA]</scope>
    <source>
        <strain evidence="3">ATCC 43663 / 163K / NCTC 11711</strain>
    </source>
</reference>